<dbReference type="Proteomes" id="UP000184050">
    <property type="component" value="Unassembled WGS sequence"/>
</dbReference>
<gene>
    <name evidence="10" type="ORF">SAMN05444280_1422</name>
</gene>
<keyword evidence="5" id="KW-0805">Transcription regulation</keyword>
<evidence type="ECO:0000313" key="10">
    <source>
        <dbReference type="EMBL" id="SHJ94022.1"/>
    </source>
</evidence>
<dbReference type="Pfam" id="PF02954">
    <property type="entry name" value="HTH_8"/>
    <property type="match status" value="1"/>
</dbReference>
<dbReference type="InterPro" id="IPR025943">
    <property type="entry name" value="Sigma_54_int_dom_ATP-bd_2"/>
</dbReference>
<keyword evidence="6" id="KW-0804">Transcription</keyword>
<dbReference type="SUPFAM" id="SSF46689">
    <property type="entry name" value="Homeodomain-like"/>
    <property type="match status" value="1"/>
</dbReference>
<dbReference type="InterPro" id="IPR009057">
    <property type="entry name" value="Homeodomain-like_sf"/>
</dbReference>
<dbReference type="SMART" id="SM00382">
    <property type="entry name" value="AAA"/>
    <property type="match status" value="1"/>
</dbReference>
<evidence type="ECO:0000256" key="2">
    <source>
        <dbReference type="ARBA" id="ARBA00022741"/>
    </source>
</evidence>
<evidence type="ECO:0000256" key="1">
    <source>
        <dbReference type="ARBA" id="ARBA00022553"/>
    </source>
</evidence>
<dbReference type="GO" id="GO:0005524">
    <property type="term" value="F:ATP binding"/>
    <property type="evidence" value="ECO:0007669"/>
    <property type="project" value="UniProtKB-KW"/>
</dbReference>
<dbReference type="PROSITE" id="PS50110">
    <property type="entry name" value="RESPONSE_REGULATORY"/>
    <property type="match status" value="1"/>
</dbReference>
<evidence type="ECO:0000256" key="6">
    <source>
        <dbReference type="ARBA" id="ARBA00023163"/>
    </source>
</evidence>
<dbReference type="RefSeq" id="WP_073173415.1">
    <property type="nucleotide sequence ID" value="NZ_FQZE01000042.1"/>
</dbReference>
<dbReference type="PROSITE" id="PS50045">
    <property type="entry name" value="SIGMA54_INTERACT_4"/>
    <property type="match status" value="1"/>
</dbReference>
<dbReference type="Pfam" id="PF00158">
    <property type="entry name" value="Sigma54_activat"/>
    <property type="match status" value="1"/>
</dbReference>
<dbReference type="FunFam" id="3.40.50.2300:FF:000018">
    <property type="entry name" value="DNA-binding transcriptional regulator NtrC"/>
    <property type="match status" value="1"/>
</dbReference>
<dbReference type="Gene3D" id="1.10.8.60">
    <property type="match status" value="1"/>
</dbReference>
<dbReference type="InterPro" id="IPR011006">
    <property type="entry name" value="CheY-like_superfamily"/>
</dbReference>
<feature type="domain" description="Response regulatory" evidence="9">
    <location>
        <begin position="3"/>
        <end position="117"/>
    </location>
</feature>
<dbReference type="PANTHER" id="PTHR32071">
    <property type="entry name" value="TRANSCRIPTIONAL REGULATORY PROTEIN"/>
    <property type="match status" value="1"/>
</dbReference>
<dbReference type="Pfam" id="PF00072">
    <property type="entry name" value="Response_reg"/>
    <property type="match status" value="1"/>
</dbReference>
<proteinExistence type="predicted"/>
<dbReference type="SUPFAM" id="SSF52540">
    <property type="entry name" value="P-loop containing nucleoside triphosphate hydrolases"/>
    <property type="match status" value="1"/>
</dbReference>
<evidence type="ECO:0000256" key="5">
    <source>
        <dbReference type="ARBA" id="ARBA00023015"/>
    </source>
</evidence>
<dbReference type="Gene3D" id="3.40.50.300">
    <property type="entry name" value="P-loop containing nucleotide triphosphate hydrolases"/>
    <property type="match status" value="1"/>
</dbReference>
<evidence type="ECO:0000256" key="3">
    <source>
        <dbReference type="ARBA" id="ARBA00022840"/>
    </source>
</evidence>
<name>A0A1M6NE45_9BACT</name>
<dbReference type="InterPro" id="IPR001789">
    <property type="entry name" value="Sig_transdc_resp-reg_receiver"/>
</dbReference>
<dbReference type="PRINTS" id="PR01590">
    <property type="entry name" value="HTHFIS"/>
</dbReference>
<dbReference type="CDD" id="cd00009">
    <property type="entry name" value="AAA"/>
    <property type="match status" value="1"/>
</dbReference>
<dbReference type="PROSITE" id="PS00676">
    <property type="entry name" value="SIGMA54_INTERACT_2"/>
    <property type="match status" value="1"/>
</dbReference>
<dbReference type="Gene3D" id="1.10.10.60">
    <property type="entry name" value="Homeodomain-like"/>
    <property type="match status" value="1"/>
</dbReference>
<dbReference type="SMART" id="SM00448">
    <property type="entry name" value="REC"/>
    <property type="match status" value="1"/>
</dbReference>
<accession>A0A1M6NE45</accession>
<dbReference type="GO" id="GO:0043565">
    <property type="term" value="F:sequence-specific DNA binding"/>
    <property type="evidence" value="ECO:0007669"/>
    <property type="project" value="InterPro"/>
</dbReference>
<evidence type="ECO:0000313" key="11">
    <source>
        <dbReference type="Proteomes" id="UP000184050"/>
    </source>
</evidence>
<dbReference type="FunFam" id="3.40.50.300:FF:000006">
    <property type="entry name" value="DNA-binding transcriptional regulator NtrC"/>
    <property type="match status" value="1"/>
</dbReference>
<dbReference type="InterPro" id="IPR002197">
    <property type="entry name" value="HTH_Fis"/>
</dbReference>
<reference evidence="10 11" key="1">
    <citation type="submission" date="2016-11" db="EMBL/GenBank/DDBJ databases">
        <authorList>
            <person name="Jaros S."/>
            <person name="Januszkiewicz K."/>
            <person name="Wedrychowicz H."/>
        </authorList>
    </citation>
    <scope>NUCLEOTIDE SEQUENCE [LARGE SCALE GENOMIC DNA]</scope>
    <source>
        <strain evidence="10 11">DSM 27063</strain>
    </source>
</reference>
<keyword evidence="1 7" id="KW-0597">Phosphoprotein</keyword>
<keyword evidence="3" id="KW-0067">ATP-binding</keyword>
<dbReference type="EMBL" id="FQZE01000042">
    <property type="protein sequence ID" value="SHJ94022.1"/>
    <property type="molecule type" value="Genomic_DNA"/>
</dbReference>
<dbReference type="Pfam" id="PF25601">
    <property type="entry name" value="AAA_lid_14"/>
    <property type="match status" value="1"/>
</dbReference>
<organism evidence="10 11">
    <name type="scientific">Tangfeifania diversioriginum</name>
    <dbReference type="NCBI Taxonomy" id="1168035"/>
    <lineage>
        <taxon>Bacteria</taxon>
        <taxon>Pseudomonadati</taxon>
        <taxon>Bacteroidota</taxon>
        <taxon>Bacteroidia</taxon>
        <taxon>Marinilabiliales</taxon>
        <taxon>Prolixibacteraceae</taxon>
        <taxon>Tangfeifania</taxon>
    </lineage>
</organism>
<sequence length="441" mass="49738">MAKILIIDDDVTFCLMLKALLEKSGYKVSSVFSTAEAKRKIEKQNFEIVFTDLRLPDTSGMELIKLIKKKAPKTQIIMMTGYADIATAIESIKKGAFNYIPKPLNPDEVLNLVREALDQAEGVASEENQDYSSLSGYFEGVSRPAQSLKEYIDLVSPTPMSVLIVGESGTGKEYAARKVHELSKRADKPFVAVDCGAIPSELVASEFFGHVKGSFTGAISDKTGYFEAASGGTLFLDEVGNLSYNTQIQLLRVLQERHVKPVGSNQEIPIDVRVIAATNEDLLKAHEKGRFREDLYHRLNEFQLNIPPLRERKTDILLYANHFLEQANSYLQKSVDGFDENVERAFIDYHWPGNLREMKNIVKRATLLARGKFITKKEIPAELFKQNSDDFALFSQTNEVQAIQRALKTTDYNKSEAARLLKIDRKTLYNKLKYYNISLPD</sequence>
<dbReference type="AlphaFoldDB" id="A0A1M6NE45"/>
<dbReference type="Gene3D" id="3.40.50.2300">
    <property type="match status" value="1"/>
</dbReference>
<dbReference type="InterPro" id="IPR027417">
    <property type="entry name" value="P-loop_NTPase"/>
</dbReference>
<dbReference type="STRING" id="1168035.SAMN05444280_1422"/>
<keyword evidence="2" id="KW-0547">Nucleotide-binding</keyword>
<evidence type="ECO:0000259" key="9">
    <source>
        <dbReference type="PROSITE" id="PS50110"/>
    </source>
</evidence>
<evidence type="ECO:0000256" key="4">
    <source>
        <dbReference type="ARBA" id="ARBA00023012"/>
    </source>
</evidence>
<keyword evidence="11" id="KW-1185">Reference proteome</keyword>
<dbReference type="InterPro" id="IPR003593">
    <property type="entry name" value="AAA+_ATPase"/>
</dbReference>
<keyword evidence="4" id="KW-0902">Two-component regulatory system</keyword>
<evidence type="ECO:0000256" key="7">
    <source>
        <dbReference type="PROSITE-ProRule" id="PRU00169"/>
    </source>
</evidence>
<protein>
    <submittedName>
        <fullName evidence="10">Two-component system, NtrC family, response regulator HydG</fullName>
    </submittedName>
</protein>
<dbReference type="PANTHER" id="PTHR32071:SF81">
    <property type="entry name" value="PROPIONATE CATABOLISM OPERON REGULATORY PROTEIN"/>
    <property type="match status" value="1"/>
</dbReference>
<feature type="domain" description="Sigma-54 factor interaction" evidence="8">
    <location>
        <begin position="138"/>
        <end position="367"/>
    </location>
</feature>
<feature type="modified residue" description="4-aspartylphosphate" evidence="7">
    <location>
        <position position="52"/>
    </location>
</feature>
<dbReference type="InterPro" id="IPR002078">
    <property type="entry name" value="Sigma_54_int"/>
</dbReference>
<dbReference type="OrthoDB" id="9810703at2"/>
<dbReference type="InterPro" id="IPR058031">
    <property type="entry name" value="AAA_lid_NorR"/>
</dbReference>
<dbReference type="GO" id="GO:0006355">
    <property type="term" value="P:regulation of DNA-templated transcription"/>
    <property type="evidence" value="ECO:0007669"/>
    <property type="project" value="InterPro"/>
</dbReference>
<evidence type="ECO:0000259" key="8">
    <source>
        <dbReference type="PROSITE" id="PS50045"/>
    </source>
</evidence>
<dbReference type="SUPFAM" id="SSF52172">
    <property type="entry name" value="CheY-like"/>
    <property type="match status" value="1"/>
</dbReference>
<dbReference type="GO" id="GO:0000160">
    <property type="term" value="P:phosphorelay signal transduction system"/>
    <property type="evidence" value="ECO:0007669"/>
    <property type="project" value="UniProtKB-KW"/>
</dbReference>